<accession>A0ABX4MWV1</accession>
<dbReference type="SMART" id="SM00422">
    <property type="entry name" value="HTH_MERR"/>
    <property type="match status" value="1"/>
</dbReference>
<dbReference type="PROSITE" id="PS50937">
    <property type="entry name" value="HTH_MERR_2"/>
    <property type="match status" value="1"/>
</dbReference>
<evidence type="ECO:0000256" key="6">
    <source>
        <dbReference type="ARBA" id="ARBA00023125"/>
    </source>
</evidence>
<keyword evidence="5" id="KW-0805">Transcription regulation</keyword>
<protein>
    <submittedName>
        <fullName evidence="9">MerR family redox-sensitive transcriptional activator SoxR</fullName>
    </submittedName>
</protein>
<evidence type="ECO:0000259" key="8">
    <source>
        <dbReference type="PROSITE" id="PS50937"/>
    </source>
</evidence>
<proteinExistence type="predicted"/>
<evidence type="ECO:0000256" key="4">
    <source>
        <dbReference type="ARBA" id="ARBA00023014"/>
    </source>
</evidence>
<reference evidence="9 10" key="1">
    <citation type="submission" date="2017-11" db="EMBL/GenBank/DDBJ databases">
        <title>Sequencing the genomes of 1000 actinobacteria strains.</title>
        <authorList>
            <person name="Klenk H.-P."/>
        </authorList>
    </citation>
    <scope>NUCLEOTIDE SEQUENCE [LARGE SCALE GENOMIC DNA]</scope>
    <source>
        <strain evidence="9 10">DSM 12798</strain>
    </source>
</reference>
<dbReference type="NCBIfam" id="TIGR01950">
    <property type="entry name" value="SoxR"/>
    <property type="match status" value="1"/>
</dbReference>
<dbReference type="SUPFAM" id="SSF46955">
    <property type="entry name" value="Putative DNA-binding domain"/>
    <property type="match status" value="1"/>
</dbReference>
<keyword evidence="3" id="KW-0408">Iron</keyword>
<dbReference type="Proteomes" id="UP000229263">
    <property type="component" value="Unassembled WGS sequence"/>
</dbReference>
<dbReference type="InterPro" id="IPR009061">
    <property type="entry name" value="DNA-bd_dom_put_sf"/>
</dbReference>
<dbReference type="Pfam" id="PF00376">
    <property type="entry name" value="MerR"/>
    <property type="match status" value="1"/>
</dbReference>
<evidence type="ECO:0000256" key="5">
    <source>
        <dbReference type="ARBA" id="ARBA00023015"/>
    </source>
</evidence>
<keyword evidence="1" id="KW-0001">2Fe-2S</keyword>
<keyword evidence="4" id="KW-0411">Iron-sulfur</keyword>
<dbReference type="PROSITE" id="PS00552">
    <property type="entry name" value="HTH_MERR_1"/>
    <property type="match status" value="1"/>
</dbReference>
<evidence type="ECO:0000256" key="2">
    <source>
        <dbReference type="ARBA" id="ARBA00022723"/>
    </source>
</evidence>
<evidence type="ECO:0000313" key="9">
    <source>
        <dbReference type="EMBL" id="PJJ44045.1"/>
    </source>
</evidence>
<keyword evidence="6" id="KW-0238">DNA-binding</keyword>
<dbReference type="Gene3D" id="1.10.1660.10">
    <property type="match status" value="1"/>
</dbReference>
<keyword evidence="10" id="KW-1185">Reference proteome</keyword>
<evidence type="ECO:0000313" key="10">
    <source>
        <dbReference type="Proteomes" id="UP000229263"/>
    </source>
</evidence>
<evidence type="ECO:0000256" key="7">
    <source>
        <dbReference type="ARBA" id="ARBA00023163"/>
    </source>
</evidence>
<dbReference type="InterPro" id="IPR000551">
    <property type="entry name" value="MerR-type_HTH_dom"/>
</dbReference>
<dbReference type="InterPro" id="IPR047057">
    <property type="entry name" value="MerR_fam"/>
</dbReference>
<organism evidence="9 10">
    <name type="scientific">Glutamicibacter mysorens</name>
    <dbReference type="NCBI Taxonomy" id="257984"/>
    <lineage>
        <taxon>Bacteria</taxon>
        <taxon>Bacillati</taxon>
        <taxon>Actinomycetota</taxon>
        <taxon>Actinomycetes</taxon>
        <taxon>Micrococcales</taxon>
        <taxon>Micrococcaceae</taxon>
        <taxon>Glutamicibacter</taxon>
    </lineage>
</organism>
<evidence type="ECO:0000256" key="1">
    <source>
        <dbReference type="ARBA" id="ARBA00022714"/>
    </source>
</evidence>
<dbReference type="InterPro" id="IPR015358">
    <property type="entry name" value="Tscrpt_reg_MerR_DNA-bd"/>
</dbReference>
<keyword evidence="7" id="KW-0804">Transcription</keyword>
<sequence length="197" mass="21669">MQKPEPLPTTLNTSTLRPQVNLRSRKGQVMLHTAEHGDCANEYPGQELLSIGQVSDRTGVARSALHYYEEIGLIAATRTAGNQRRFPRHLLRRISLITVGSKLGIPLGDIKRALAPVPMGKIPTENDWLRATEEWKKVLEARRRAIEELEDRLMGCIGCGCLSMQACSLLNPADQLAHEGAGARRLETPGAVANESE</sequence>
<dbReference type="EMBL" id="PGEY01000001">
    <property type="protein sequence ID" value="PJJ44045.1"/>
    <property type="molecule type" value="Genomic_DNA"/>
</dbReference>
<dbReference type="Pfam" id="PF09278">
    <property type="entry name" value="MerR-DNA-bind"/>
    <property type="match status" value="1"/>
</dbReference>
<dbReference type="PANTHER" id="PTHR30204:SF0">
    <property type="entry name" value="REDOX-SENSITIVE TRANSCRIPTIONAL ACTIVATOR SOXR"/>
    <property type="match status" value="1"/>
</dbReference>
<dbReference type="InterPro" id="IPR010211">
    <property type="entry name" value="Redox-sen_tscrpt-act_SoxR"/>
</dbReference>
<keyword evidence="2" id="KW-0479">Metal-binding</keyword>
<dbReference type="PANTHER" id="PTHR30204">
    <property type="entry name" value="REDOX-CYCLING DRUG-SENSING TRANSCRIPTIONAL ACTIVATOR SOXR"/>
    <property type="match status" value="1"/>
</dbReference>
<feature type="domain" description="HTH merR-type" evidence="8">
    <location>
        <begin position="48"/>
        <end position="116"/>
    </location>
</feature>
<evidence type="ECO:0000256" key="3">
    <source>
        <dbReference type="ARBA" id="ARBA00023004"/>
    </source>
</evidence>
<name>A0ABX4MWV1_9MICC</name>
<gene>
    <name evidence="9" type="ORF">ATK23_1260</name>
</gene>
<comment type="caution">
    <text evidence="9">The sequence shown here is derived from an EMBL/GenBank/DDBJ whole genome shotgun (WGS) entry which is preliminary data.</text>
</comment>